<dbReference type="PROSITE" id="PS50294">
    <property type="entry name" value="WD_REPEATS_REGION"/>
    <property type="match status" value="1"/>
</dbReference>
<dbReference type="PROSITE" id="PS50082">
    <property type="entry name" value="WD_REPEATS_2"/>
    <property type="match status" value="2"/>
</dbReference>
<gene>
    <name evidence="4" type="ORF">NKR19_g1892</name>
</gene>
<protein>
    <submittedName>
        <fullName evidence="4">WD40 repeat-like protein</fullName>
    </submittedName>
</protein>
<feature type="repeat" description="WD" evidence="3">
    <location>
        <begin position="109"/>
        <end position="148"/>
    </location>
</feature>
<dbReference type="Proteomes" id="UP001174691">
    <property type="component" value="Unassembled WGS sequence"/>
</dbReference>
<reference evidence="4" key="1">
    <citation type="submission" date="2022-07" db="EMBL/GenBank/DDBJ databases">
        <title>Fungi with potential for degradation of polypropylene.</title>
        <authorList>
            <person name="Gostincar C."/>
        </authorList>
    </citation>
    <scope>NUCLEOTIDE SEQUENCE</scope>
    <source>
        <strain evidence="4">EXF-13287</strain>
    </source>
</reference>
<evidence type="ECO:0000313" key="5">
    <source>
        <dbReference type="Proteomes" id="UP001174691"/>
    </source>
</evidence>
<keyword evidence="5" id="KW-1185">Reference proteome</keyword>
<evidence type="ECO:0000256" key="3">
    <source>
        <dbReference type="PROSITE-ProRule" id="PRU00221"/>
    </source>
</evidence>
<dbReference type="Gene3D" id="2.130.10.10">
    <property type="entry name" value="YVTN repeat-like/Quinoprotein amine dehydrogenase"/>
    <property type="match status" value="1"/>
</dbReference>
<dbReference type="Pfam" id="PF00400">
    <property type="entry name" value="WD40"/>
    <property type="match status" value="4"/>
</dbReference>
<proteinExistence type="predicted"/>
<dbReference type="SMART" id="SM00320">
    <property type="entry name" value="WD40"/>
    <property type="match status" value="5"/>
</dbReference>
<dbReference type="InterPro" id="IPR001680">
    <property type="entry name" value="WD40_rpt"/>
</dbReference>
<dbReference type="PRINTS" id="PR00320">
    <property type="entry name" value="GPROTEINBRPT"/>
</dbReference>
<name>A0AA38W2W1_9PEZI</name>
<dbReference type="EMBL" id="JANBVN010000018">
    <property type="protein sequence ID" value="KAJ9161811.1"/>
    <property type="molecule type" value="Genomic_DNA"/>
</dbReference>
<evidence type="ECO:0000313" key="4">
    <source>
        <dbReference type="EMBL" id="KAJ9161811.1"/>
    </source>
</evidence>
<comment type="caution">
    <text evidence="4">The sequence shown here is derived from an EMBL/GenBank/DDBJ whole genome shotgun (WGS) entry which is preliminary data.</text>
</comment>
<dbReference type="InterPro" id="IPR036322">
    <property type="entry name" value="WD40_repeat_dom_sf"/>
</dbReference>
<accession>A0AA38W2W1</accession>
<dbReference type="InterPro" id="IPR015943">
    <property type="entry name" value="WD40/YVTN_repeat-like_dom_sf"/>
</dbReference>
<feature type="repeat" description="WD" evidence="3">
    <location>
        <begin position="261"/>
        <end position="296"/>
    </location>
</feature>
<dbReference type="SUPFAM" id="SSF50978">
    <property type="entry name" value="WD40 repeat-like"/>
    <property type="match status" value="1"/>
</dbReference>
<keyword evidence="2" id="KW-0677">Repeat</keyword>
<keyword evidence="1 3" id="KW-0853">WD repeat</keyword>
<evidence type="ECO:0000256" key="2">
    <source>
        <dbReference type="ARBA" id="ARBA00022737"/>
    </source>
</evidence>
<dbReference type="AlphaFoldDB" id="A0AA38W2W1"/>
<dbReference type="InterPro" id="IPR020472">
    <property type="entry name" value="WD40_PAC1"/>
</dbReference>
<evidence type="ECO:0000256" key="1">
    <source>
        <dbReference type="ARBA" id="ARBA00022574"/>
    </source>
</evidence>
<organism evidence="4 5">
    <name type="scientific">Coniochaeta hoffmannii</name>
    <dbReference type="NCBI Taxonomy" id="91930"/>
    <lineage>
        <taxon>Eukaryota</taxon>
        <taxon>Fungi</taxon>
        <taxon>Dikarya</taxon>
        <taxon>Ascomycota</taxon>
        <taxon>Pezizomycotina</taxon>
        <taxon>Sordariomycetes</taxon>
        <taxon>Sordariomycetidae</taxon>
        <taxon>Coniochaetales</taxon>
        <taxon>Coniochaetaceae</taxon>
        <taxon>Coniochaeta</taxon>
    </lineage>
</organism>
<sequence length="357" mass="38721">MAWYNKPKQTPIVAGSIDKDVTLPADATDTVQSVCWSPVSDLLAAASWDGKTRVYQVAKDGSGRGVAQLNAEGPLFSCDWSKDGSLVAAAGADKKVHILHAISCETMSFAAHDAPVREVRFVDVPNAAAPIIASGSWDKTVRYWDIRNTSQPLGQLQCNERVYAMDTAGQALVIATAAMTFHVVDLANPTVIVRDEQSATKHQIRNVSVSPNGKIWASGTIDGRTSVIAVDPKAPKNITFTFKCHRSPQADAAGVTKVWAVNSVSHHPTRESLVATAGSDGTFNFWDVEKKQRIKGFPSVGGAVTSCAFDRTGSWFAYAVGYDWSMGHKENKVDYPIGLRLHPVLDEDIHKEMNIRK</sequence>
<dbReference type="PANTHER" id="PTHR10971">
    <property type="entry name" value="MRNA EXPORT FACTOR AND BUB3"/>
    <property type="match status" value="1"/>
</dbReference>